<sequence>MTEIQIRLIDVADLYYSGYYYEGFDRLSRADSRLGEVALRTNVSLNIPATIKNALQDKNARHLLFAISIYSIRTDSVEYFICIDAHDSNKTAGISDHTEGYHRSLLKVVDRYYKVNFNEDFLKHSDLPLALQQKVRPIAQFAPIITSAILPFCKRIIFPLNPIRIKPGLSHSKPYSGFWQDVLQRIRRLRKLQSLDQLLKLRYEPKTIDIFFVTSYRPNPRHNAAMEFRHSLMELINKKPHLHCTIGFTSHADIPPQYRKMKQPRLSQADYLKAMSRAKIVIYTQGMDGCISSKFLLAMSAGCVMLGDPINNNTDMIAKYTHLKDQFGYSNPSTVVDSAIAILSENSSLERLSRLNLELFDNYLSPTKAAQWILKDLGLAA</sequence>
<organism evidence="1 2">
    <name type="scientific">Halioxenophilus aromaticivorans</name>
    <dbReference type="NCBI Taxonomy" id="1306992"/>
    <lineage>
        <taxon>Bacteria</taxon>
        <taxon>Pseudomonadati</taxon>
        <taxon>Pseudomonadota</taxon>
        <taxon>Gammaproteobacteria</taxon>
        <taxon>Alteromonadales</taxon>
        <taxon>Alteromonadaceae</taxon>
        <taxon>Halioxenophilus</taxon>
    </lineage>
</organism>
<dbReference type="Proteomes" id="UP001409585">
    <property type="component" value="Unassembled WGS sequence"/>
</dbReference>
<evidence type="ECO:0008006" key="3">
    <source>
        <dbReference type="Google" id="ProtNLM"/>
    </source>
</evidence>
<dbReference type="EMBL" id="BAABLX010000028">
    <property type="protein sequence ID" value="GAA4949454.1"/>
    <property type="molecule type" value="Genomic_DNA"/>
</dbReference>
<evidence type="ECO:0000313" key="2">
    <source>
        <dbReference type="Proteomes" id="UP001409585"/>
    </source>
</evidence>
<name>A0AAV3U568_9ALTE</name>
<accession>A0AAV3U568</accession>
<reference evidence="2" key="1">
    <citation type="journal article" date="2019" name="Int. J. Syst. Evol. Microbiol.">
        <title>The Global Catalogue of Microorganisms (GCM) 10K type strain sequencing project: providing services to taxonomists for standard genome sequencing and annotation.</title>
        <authorList>
            <consortium name="The Broad Institute Genomics Platform"/>
            <consortium name="The Broad Institute Genome Sequencing Center for Infectious Disease"/>
            <person name="Wu L."/>
            <person name="Ma J."/>
        </authorList>
    </citation>
    <scope>NUCLEOTIDE SEQUENCE [LARGE SCALE GENOMIC DNA]</scope>
    <source>
        <strain evidence="2">JCM 19134</strain>
    </source>
</reference>
<comment type="caution">
    <text evidence="1">The sequence shown here is derived from an EMBL/GenBank/DDBJ whole genome shotgun (WGS) entry which is preliminary data.</text>
</comment>
<proteinExistence type="predicted"/>
<protein>
    <recommendedName>
        <fullName evidence="3">Glycosyl transferase family 1 domain-containing protein</fullName>
    </recommendedName>
</protein>
<evidence type="ECO:0000313" key="1">
    <source>
        <dbReference type="EMBL" id="GAA4949454.1"/>
    </source>
</evidence>
<keyword evidence="2" id="KW-1185">Reference proteome</keyword>
<dbReference type="AlphaFoldDB" id="A0AAV3U568"/>
<dbReference type="RefSeq" id="WP_345424558.1">
    <property type="nucleotide sequence ID" value="NZ_AP031496.1"/>
</dbReference>
<gene>
    <name evidence="1" type="ORF">GCM10025791_32090</name>
</gene>